<dbReference type="AlphaFoldDB" id="A0A0F9JM63"/>
<proteinExistence type="predicted"/>
<sequence>MLTKLRCIISLLAIAGVFLMNSCPCFADETFDLNAYKQKMKEWQDLKYGLFVHWGPCSIAGVEIGWGRKAPRQGVNSTWYPADAIPGEEYD</sequence>
<dbReference type="Gene3D" id="3.20.20.80">
    <property type="entry name" value="Glycosidases"/>
    <property type="match status" value="1"/>
</dbReference>
<comment type="caution">
    <text evidence="1">The sequence shown here is derived from an EMBL/GenBank/DDBJ whole genome shotgun (WGS) entry which is preliminary data.</text>
</comment>
<feature type="non-terminal residue" evidence="1">
    <location>
        <position position="91"/>
    </location>
</feature>
<protein>
    <recommendedName>
        <fullName evidence="2">Alpha-L-fucosidase</fullName>
    </recommendedName>
</protein>
<reference evidence="1" key="1">
    <citation type="journal article" date="2015" name="Nature">
        <title>Complex archaea that bridge the gap between prokaryotes and eukaryotes.</title>
        <authorList>
            <person name="Spang A."/>
            <person name="Saw J.H."/>
            <person name="Jorgensen S.L."/>
            <person name="Zaremba-Niedzwiedzka K."/>
            <person name="Martijn J."/>
            <person name="Lind A.E."/>
            <person name="van Eijk R."/>
            <person name="Schleper C."/>
            <person name="Guy L."/>
            <person name="Ettema T.J."/>
        </authorList>
    </citation>
    <scope>NUCLEOTIDE SEQUENCE</scope>
</reference>
<evidence type="ECO:0008006" key="2">
    <source>
        <dbReference type="Google" id="ProtNLM"/>
    </source>
</evidence>
<name>A0A0F9JM63_9ZZZZ</name>
<dbReference type="InterPro" id="IPR017853">
    <property type="entry name" value="GH"/>
</dbReference>
<gene>
    <name evidence="1" type="ORF">LCGC14_1436160</name>
</gene>
<accession>A0A0F9JM63</accession>
<dbReference type="SUPFAM" id="SSF51445">
    <property type="entry name" value="(Trans)glycosidases"/>
    <property type="match status" value="1"/>
</dbReference>
<dbReference type="EMBL" id="LAZR01009732">
    <property type="protein sequence ID" value="KKM70899.1"/>
    <property type="molecule type" value="Genomic_DNA"/>
</dbReference>
<evidence type="ECO:0000313" key="1">
    <source>
        <dbReference type="EMBL" id="KKM70899.1"/>
    </source>
</evidence>
<organism evidence="1">
    <name type="scientific">marine sediment metagenome</name>
    <dbReference type="NCBI Taxonomy" id="412755"/>
    <lineage>
        <taxon>unclassified sequences</taxon>
        <taxon>metagenomes</taxon>
        <taxon>ecological metagenomes</taxon>
    </lineage>
</organism>